<evidence type="ECO:0000256" key="2">
    <source>
        <dbReference type="ARBA" id="ARBA00013194"/>
    </source>
</evidence>
<dbReference type="SUPFAM" id="SSF109998">
    <property type="entry name" value="Triger factor/SurA peptide-binding domain-like"/>
    <property type="match status" value="1"/>
</dbReference>
<dbReference type="SUPFAM" id="SSF54534">
    <property type="entry name" value="FKBP-like"/>
    <property type="match status" value="1"/>
</dbReference>
<keyword evidence="3 5" id="KW-0697">Rotamase</keyword>
<dbReference type="InterPro" id="IPR037041">
    <property type="entry name" value="Trigger_fac_C_sf"/>
</dbReference>
<reference evidence="7" key="2">
    <citation type="journal article" date="2021" name="PeerJ">
        <title>Extensive microbial diversity within the chicken gut microbiome revealed by metagenomics and culture.</title>
        <authorList>
            <person name="Gilroy R."/>
            <person name="Ravi A."/>
            <person name="Getino M."/>
            <person name="Pursley I."/>
            <person name="Horton D.L."/>
            <person name="Alikhan N.F."/>
            <person name="Baker D."/>
            <person name="Gharbi K."/>
            <person name="Hall N."/>
            <person name="Watson M."/>
            <person name="Adriaenssens E.M."/>
            <person name="Foster-Nyarko E."/>
            <person name="Jarju S."/>
            <person name="Secka A."/>
            <person name="Antonio M."/>
            <person name="Oren A."/>
            <person name="Chaudhuri R.R."/>
            <person name="La Ragione R."/>
            <person name="Hildebrand F."/>
            <person name="Pallen M.J."/>
        </authorList>
    </citation>
    <scope>NUCLEOTIDE SEQUENCE</scope>
    <source>
        <strain evidence="7">ChiSjej5B23-6657</strain>
    </source>
</reference>
<accession>A0A9D1E979</accession>
<dbReference type="PROSITE" id="PS50059">
    <property type="entry name" value="FKBP_PPIASE"/>
    <property type="match status" value="1"/>
</dbReference>
<sequence>VQITGDYTVDQSDVDAMVDNLIASAAPCVEDPSQTVVAADSLVNVDYVGKKDGEAFDGGSASDVTIDVATNSDVSSGSGYIEGFSAGLVGAHVGDTVDCNVTFPENYSAKDLAGQPVVFTFTVNYIGKPVTRDTLTDDYVSEYFQTDTVDEFLDTVEAYVNQTAQYSRQNEINTAVMEAVVDNATVEDVPQELLDLRVQEYTDQFEAAYCSDGTSLEDYLDTNYGMTVEEFTEQITETMRENLITQLVFEAVADKEGIELDEEGFDDYCDSMMEGNGFNSREDLYAAYGPTEDAGKSYLQKIYVCSRACEFCAGSAVVTEAPAQ</sequence>
<proteinExistence type="predicted"/>
<evidence type="ECO:0000256" key="1">
    <source>
        <dbReference type="ARBA" id="ARBA00000971"/>
    </source>
</evidence>
<comment type="catalytic activity">
    <reaction evidence="1 5">
        <text>[protein]-peptidylproline (omega=180) = [protein]-peptidylproline (omega=0)</text>
        <dbReference type="Rhea" id="RHEA:16237"/>
        <dbReference type="Rhea" id="RHEA-COMP:10747"/>
        <dbReference type="Rhea" id="RHEA-COMP:10748"/>
        <dbReference type="ChEBI" id="CHEBI:83833"/>
        <dbReference type="ChEBI" id="CHEBI:83834"/>
        <dbReference type="EC" id="5.2.1.8"/>
    </reaction>
</comment>
<dbReference type="Gene3D" id="3.10.50.40">
    <property type="match status" value="1"/>
</dbReference>
<feature type="domain" description="PPIase FKBP-type" evidence="6">
    <location>
        <begin position="40"/>
        <end position="129"/>
    </location>
</feature>
<feature type="non-terminal residue" evidence="7">
    <location>
        <position position="1"/>
    </location>
</feature>
<dbReference type="InterPro" id="IPR027304">
    <property type="entry name" value="Trigger_fact/SurA_dom_sf"/>
</dbReference>
<dbReference type="EC" id="5.2.1.8" evidence="2 5"/>
<keyword evidence="4 5" id="KW-0413">Isomerase</keyword>
<dbReference type="Pfam" id="PF05698">
    <property type="entry name" value="Trigger_C"/>
    <property type="match status" value="1"/>
</dbReference>
<evidence type="ECO:0000256" key="3">
    <source>
        <dbReference type="ARBA" id="ARBA00023110"/>
    </source>
</evidence>
<evidence type="ECO:0000313" key="7">
    <source>
        <dbReference type="EMBL" id="HIR70557.1"/>
    </source>
</evidence>
<dbReference type="AlphaFoldDB" id="A0A9D1E979"/>
<evidence type="ECO:0000313" key="8">
    <source>
        <dbReference type="Proteomes" id="UP000823912"/>
    </source>
</evidence>
<dbReference type="Proteomes" id="UP000823912">
    <property type="component" value="Unassembled WGS sequence"/>
</dbReference>
<reference evidence="7" key="1">
    <citation type="submission" date="2020-10" db="EMBL/GenBank/DDBJ databases">
        <authorList>
            <person name="Gilroy R."/>
        </authorList>
    </citation>
    <scope>NUCLEOTIDE SEQUENCE</scope>
    <source>
        <strain evidence="7">ChiSjej5B23-6657</strain>
    </source>
</reference>
<evidence type="ECO:0000256" key="5">
    <source>
        <dbReference type="PROSITE-ProRule" id="PRU00277"/>
    </source>
</evidence>
<organism evidence="7 8">
    <name type="scientific">Candidatus Pullilachnospira gallistercoris</name>
    <dbReference type="NCBI Taxonomy" id="2840911"/>
    <lineage>
        <taxon>Bacteria</taxon>
        <taxon>Bacillati</taxon>
        <taxon>Bacillota</taxon>
        <taxon>Clostridia</taxon>
        <taxon>Lachnospirales</taxon>
        <taxon>Lachnospiraceae</taxon>
        <taxon>Lachnospiraceae incertae sedis</taxon>
        <taxon>Candidatus Pullilachnospira</taxon>
    </lineage>
</organism>
<dbReference type="Pfam" id="PF00254">
    <property type="entry name" value="FKBP_C"/>
    <property type="match status" value="1"/>
</dbReference>
<evidence type="ECO:0000259" key="6">
    <source>
        <dbReference type="PROSITE" id="PS50059"/>
    </source>
</evidence>
<dbReference type="InterPro" id="IPR008880">
    <property type="entry name" value="Trigger_fac_C"/>
</dbReference>
<dbReference type="GO" id="GO:0003755">
    <property type="term" value="F:peptidyl-prolyl cis-trans isomerase activity"/>
    <property type="evidence" value="ECO:0007669"/>
    <property type="project" value="UniProtKB-KW"/>
</dbReference>
<gene>
    <name evidence="7" type="ORF">IAA55_04680</name>
</gene>
<dbReference type="Gene3D" id="1.10.3120.10">
    <property type="entry name" value="Trigger factor, C-terminal domain"/>
    <property type="match status" value="1"/>
</dbReference>
<name>A0A9D1E979_9FIRM</name>
<comment type="caution">
    <text evidence="7">The sequence shown here is derived from an EMBL/GenBank/DDBJ whole genome shotgun (WGS) entry which is preliminary data.</text>
</comment>
<protein>
    <recommendedName>
        <fullName evidence="2 5">peptidylprolyl isomerase</fullName>
        <ecNumber evidence="2 5">5.2.1.8</ecNumber>
    </recommendedName>
</protein>
<dbReference type="InterPro" id="IPR046357">
    <property type="entry name" value="PPIase_dom_sf"/>
</dbReference>
<dbReference type="GO" id="GO:0015031">
    <property type="term" value="P:protein transport"/>
    <property type="evidence" value="ECO:0007669"/>
    <property type="project" value="InterPro"/>
</dbReference>
<dbReference type="InterPro" id="IPR001179">
    <property type="entry name" value="PPIase_FKBP_dom"/>
</dbReference>
<dbReference type="EMBL" id="DVHM01000078">
    <property type="protein sequence ID" value="HIR70557.1"/>
    <property type="molecule type" value="Genomic_DNA"/>
</dbReference>
<dbReference type="GO" id="GO:0006457">
    <property type="term" value="P:protein folding"/>
    <property type="evidence" value="ECO:0007669"/>
    <property type="project" value="InterPro"/>
</dbReference>
<evidence type="ECO:0000256" key="4">
    <source>
        <dbReference type="ARBA" id="ARBA00023235"/>
    </source>
</evidence>